<dbReference type="PROSITE" id="PS50961">
    <property type="entry name" value="HTH_LA"/>
    <property type="match status" value="1"/>
</dbReference>
<comment type="caution">
    <text evidence="6">The sequence shown here is derived from an EMBL/GenBank/DDBJ whole genome shotgun (WGS) entry which is preliminary data.</text>
</comment>
<keyword evidence="1" id="KW-0597">Phosphoprotein</keyword>
<feature type="compositionally biased region" description="Polar residues" evidence="4">
    <location>
        <begin position="1002"/>
        <end position="1015"/>
    </location>
</feature>
<feature type="compositionally biased region" description="Low complexity" evidence="4">
    <location>
        <begin position="782"/>
        <end position="811"/>
    </location>
</feature>
<dbReference type="Gene3D" id="1.10.10.10">
    <property type="entry name" value="Winged helix-like DNA-binding domain superfamily/Winged helix DNA-binding domain"/>
    <property type="match status" value="1"/>
</dbReference>
<accession>A0ABP1QB15</accession>
<dbReference type="Pfam" id="PF05383">
    <property type="entry name" value="La"/>
    <property type="match status" value="1"/>
</dbReference>
<feature type="compositionally biased region" description="Basic and acidic residues" evidence="4">
    <location>
        <begin position="700"/>
        <end position="710"/>
    </location>
</feature>
<feature type="compositionally biased region" description="Basic and acidic residues" evidence="4">
    <location>
        <begin position="1016"/>
        <end position="1033"/>
    </location>
</feature>
<evidence type="ECO:0000256" key="4">
    <source>
        <dbReference type="SAM" id="MobiDB-lite"/>
    </source>
</evidence>
<sequence>MSNCIEIDREWRAMRCNTKLPSTYITCHLQCKKAIPYIEHPLWERSETKRIVDTLGEVLEFSKGRAYMNGEVGSTTAAFAGEESIPAMVLQVPTSAGAGTFADNRTLNGMKDGNGMPREQMKSIESNEVENADNSRHSDPGNGANATSSDMPKEELKRLLLQQLEYYFSPENLANDKFLVSQMDSDHYVFISTLANFNMVKKLTGDIDLVTEVLRESKNVQVHSDGKRVRPVSHRTVVILRGIPESTPVDEIKALFDSENCPKCNSCEFAFNDSWYVSFESDEDAQRAHRYLREDVKEFKGQPIMARIKSRPTTLLAQGAGVHGLKNGFHQPTQVMGTFIPPAFVPGSQTGPTTAVAPTPMYAHGHGQTVPPVFSLPPNYSYSPWPSFFGMAPEQISQMYPLNGIPPQHQSSSTYPKSLPMNQRPRNPNQVRPRRPPPTSSDNQGINGVVGAGGTGSAVAAHQSYGNPPRKTNNPPPPLLNLVPNPPTLPLVNPTTHNHSQSHMTHSSVQVSGAAISQNGRHFNSLPSSHNVDSYHNSGSMRPYPRGGVGDSRPRSSLSNRKGPPRRDEEGSYDGPSASPSLSAKVPSTRGAPPTAPVAQPPIENIGPHPHQGKLNFDLEGSAFPPLPGSGQSAGKNGDAMFEGRLSDVVKGVKNLKSTSSEKDDAKPSAGNAPTEIVVSAEENHNFGDVREVSAASPVKDLEVDKKPEHSSSQNYVQSGKKEFREVGVGSADDTHDIRSSHHKSNVVSGAKGKETADKSTRTDEALLNGDQSQGIVTLKAGGASNSSSQTSVSQYGGNRKSTSQSTSSKSPIPGKRAVPALQVQNASSVGPEVPYSSRNVTSPVATPAKISTIHSTPGGGNVGSNTGNSAVGRGANAYVAKPNMDNNNSRANGTVSNNNGSNLTSVDKDAFPSPGFGKSVPTCKPFPVSTDQISKEVRTDVEKERKESGQGDGKKGDDCSNDERDGPVRLSYAQVAQARKDAVAVSNSSSHTSVASNNVHTASSPNSTSVSHNFSTDEKKKPNPKDTKDPRVPTKNQRGGGGGDRDRDRGFRRGYRNRMMSDHSDGGSGTSGDSSRRLPKPSRSPK</sequence>
<feature type="compositionally biased region" description="Low complexity" evidence="4">
    <location>
        <begin position="984"/>
        <end position="1001"/>
    </location>
</feature>
<feature type="domain" description="HTH La-type RNA-binding" evidence="5">
    <location>
        <begin position="150"/>
        <end position="239"/>
    </location>
</feature>
<keyword evidence="7" id="KW-1185">Reference proteome</keyword>
<feature type="region of interest" description="Disordered" evidence="4">
    <location>
        <begin position="400"/>
        <end position="1087"/>
    </location>
</feature>
<gene>
    <name evidence="6" type="ORF">ODALV1_LOCUS9333</name>
</gene>
<dbReference type="InterPro" id="IPR045180">
    <property type="entry name" value="La_dom_prot"/>
</dbReference>
<dbReference type="InterPro" id="IPR036390">
    <property type="entry name" value="WH_DNA-bd_sf"/>
</dbReference>
<dbReference type="InterPro" id="IPR058699">
    <property type="entry name" value="RRM_LARP4/4B"/>
</dbReference>
<evidence type="ECO:0000256" key="3">
    <source>
        <dbReference type="PROSITE-ProRule" id="PRU00332"/>
    </source>
</evidence>
<feature type="compositionally biased region" description="Low complexity" evidence="4">
    <location>
        <begin position="420"/>
        <end position="431"/>
    </location>
</feature>
<feature type="compositionally biased region" description="Low complexity" evidence="4">
    <location>
        <begin position="864"/>
        <end position="873"/>
    </location>
</feature>
<evidence type="ECO:0000256" key="2">
    <source>
        <dbReference type="ARBA" id="ARBA00022884"/>
    </source>
</evidence>
<dbReference type="SUPFAM" id="SSF46785">
    <property type="entry name" value="Winged helix' DNA-binding domain"/>
    <property type="match status" value="1"/>
</dbReference>
<feature type="compositionally biased region" description="Basic and acidic residues" evidence="4">
    <location>
        <begin position="934"/>
        <end position="968"/>
    </location>
</feature>
<dbReference type="Proteomes" id="UP001642540">
    <property type="component" value="Unassembled WGS sequence"/>
</dbReference>
<dbReference type="Pfam" id="PF26088">
    <property type="entry name" value="RRM_LARP4"/>
    <property type="match status" value="1"/>
</dbReference>
<feature type="compositionally biased region" description="Polar residues" evidence="4">
    <location>
        <begin position="497"/>
        <end position="540"/>
    </location>
</feature>
<keyword evidence="2 3" id="KW-0694">RNA-binding</keyword>
<evidence type="ECO:0000313" key="7">
    <source>
        <dbReference type="Proteomes" id="UP001642540"/>
    </source>
</evidence>
<protein>
    <recommendedName>
        <fullName evidence="5">HTH La-type RNA-binding domain-containing protein</fullName>
    </recommendedName>
</protein>
<proteinExistence type="predicted"/>
<dbReference type="SUPFAM" id="SSF54928">
    <property type="entry name" value="RNA-binding domain, RBD"/>
    <property type="match status" value="1"/>
</dbReference>
<dbReference type="InterPro" id="IPR036388">
    <property type="entry name" value="WH-like_DNA-bd_sf"/>
</dbReference>
<dbReference type="InterPro" id="IPR035979">
    <property type="entry name" value="RBD_domain_sf"/>
</dbReference>
<feature type="compositionally biased region" description="Basic and acidic residues" evidence="4">
    <location>
        <begin position="752"/>
        <end position="765"/>
    </location>
</feature>
<dbReference type="EMBL" id="CAXLJM020000028">
    <property type="protein sequence ID" value="CAL8096363.1"/>
    <property type="molecule type" value="Genomic_DNA"/>
</dbReference>
<evidence type="ECO:0000256" key="1">
    <source>
        <dbReference type="ARBA" id="ARBA00022553"/>
    </source>
</evidence>
<feature type="compositionally biased region" description="Basic residues" evidence="4">
    <location>
        <begin position="1078"/>
        <end position="1087"/>
    </location>
</feature>
<evidence type="ECO:0000259" key="5">
    <source>
        <dbReference type="PROSITE" id="PS50961"/>
    </source>
</evidence>
<feature type="compositionally biased region" description="Polar residues" evidence="4">
    <location>
        <begin position="885"/>
        <end position="906"/>
    </location>
</feature>
<dbReference type="CDD" id="cd12430">
    <property type="entry name" value="RRM_LARP4_5_like"/>
    <property type="match status" value="1"/>
</dbReference>
<feature type="compositionally biased region" description="Basic and acidic residues" evidence="4">
    <location>
        <begin position="682"/>
        <end position="692"/>
    </location>
</feature>
<dbReference type="PANTHER" id="PTHR22792:SF131">
    <property type="entry name" value="LA-RELATED PROTEIN LARP4B"/>
    <property type="match status" value="1"/>
</dbReference>
<dbReference type="SMART" id="SM00715">
    <property type="entry name" value="LA"/>
    <property type="match status" value="1"/>
</dbReference>
<dbReference type="PANTHER" id="PTHR22792">
    <property type="entry name" value="LUPUS LA PROTEIN-RELATED"/>
    <property type="match status" value="1"/>
</dbReference>
<feature type="region of interest" description="Disordered" evidence="4">
    <location>
        <begin position="127"/>
        <end position="152"/>
    </location>
</feature>
<dbReference type="InterPro" id="IPR006630">
    <property type="entry name" value="La_HTH"/>
</dbReference>
<evidence type="ECO:0000313" key="6">
    <source>
        <dbReference type="EMBL" id="CAL8096363.1"/>
    </source>
</evidence>
<feature type="compositionally biased region" description="Pro residues" evidence="4">
    <location>
        <begin position="474"/>
        <end position="489"/>
    </location>
</feature>
<reference evidence="6 7" key="1">
    <citation type="submission" date="2024-08" db="EMBL/GenBank/DDBJ databases">
        <authorList>
            <person name="Cucini C."/>
            <person name="Frati F."/>
        </authorList>
    </citation>
    <scope>NUCLEOTIDE SEQUENCE [LARGE SCALE GENOMIC DNA]</scope>
</reference>
<organism evidence="6 7">
    <name type="scientific">Orchesella dallaii</name>
    <dbReference type="NCBI Taxonomy" id="48710"/>
    <lineage>
        <taxon>Eukaryota</taxon>
        <taxon>Metazoa</taxon>
        <taxon>Ecdysozoa</taxon>
        <taxon>Arthropoda</taxon>
        <taxon>Hexapoda</taxon>
        <taxon>Collembola</taxon>
        <taxon>Entomobryomorpha</taxon>
        <taxon>Entomobryoidea</taxon>
        <taxon>Orchesellidae</taxon>
        <taxon>Orchesellinae</taxon>
        <taxon>Orchesella</taxon>
    </lineage>
</organism>
<name>A0ABP1QB15_9HEXA</name>
<dbReference type="SMART" id="SM00360">
    <property type="entry name" value="RRM"/>
    <property type="match status" value="1"/>
</dbReference>
<dbReference type="InterPro" id="IPR000504">
    <property type="entry name" value="RRM_dom"/>
</dbReference>